<evidence type="ECO:0000259" key="4">
    <source>
        <dbReference type="PROSITE" id="PS50157"/>
    </source>
</evidence>
<keyword evidence="6" id="KW-1185">Reference proteome</keyword>
<dbReference type="SUPFAM" id="SSF57667">
    <property type="entry name" value="beta-beta-alpha zinc fingers"/>
    <property type="match status" value="2"/>
</dbReference>
<protein>
    <submittedName>
        <fullName evidence="5">Zinc finger protein ZAT4-like</fullName>
    </submittedName>
</protein>
<dbReference type="EMBL" id="CP136894">
    <property type="protein sequence ID" value="WOL07043.1"/>
    <property type="molecule type" value="Genomic_DNA"/>
</dbReference>
<dbReference type="Proteomes" id="UP001327560">
    <property type="component" value="Chromosome 5"/>
</dbReference>
<dbReference type="GO" id="GO:0006355">
    <property type="term" value="P:regulation of DNA-templated transcription"/>
    <property type="evidence" value="ECO:0007669"/>
    <property type="project" value="InterPro"/>
</dbReference>
<keyword evidence="1" id="KW-0862">Zinc</keyword>
<organism evidence="5 6">
    <name type="scientific">Canna indica</name>
    <name type="common">Indian-shot</name>
    <dbReference type="NCBI Taxonomy" id="4628"/>
    <lineage>
        <taxon>Eukaryota</taxon>
        <taxon>Viridiplantae</taxon>
        <taxon>Streptophyta</taxon>
        <taxon>Embryophyta</taxon>
        <taxon>Tracheophyta</taxon>
        <taxon>Spermatophyta</taxon>
        <taxon>Magnoliopsida</taxon>
        <taxon>Liliopsida</taxon>
        <taxon>Zingiberales</taxon>
        <taxon>Cannaceae</taxon>
        <taxon>Canna</taxon>
    </lineage>
</organism>
<feature type="domain" description="C2H2-type" evidence="4">
    <location>
        <begin position="288"/>
        <end position="315"/>
    </location>
</feature>
<name>A0AAQ3KHM0_9LILI</name>
<accession>A0AAQ3KHM0</accession>
<feature type="chain" id="PRO_5042942545" evidence="3">
    <location>
        <begin position="19"/>
        <end position="429"/>
    </location>
</feature>
<feature type="domain" description="C2H2-type" evidence="4">
    <location>
        <begin position="94"/>
        <end position="116"/>
    </location>
</feature>
<proteinExistence type="predicted"/>
<keyword evidence="1" id="KW-0479">Metal-binding</keyword>
<gene>
    <name evidence="5" type="ORF">Cni_G15779</name>
</gene>
<dbReference type="InterPro" id="IPR036236">
    <property type="entry name" value="Znf_C2H2_sf"/>
</dbReference>
<dbReference type="AlphaFoldDB" id="A0AAQ3KHM0"/>
<keyword evidence="1" id="KW-0863">Zinc-finger</keyword>
<dbReference type="PANTHER" id="PTHR46326:SF2">
    <property type="entry name" value="ZINC FINGER PROTEIN ZAT1-RELATED"/>
    <property type="match status" value="1"/>
</dbReference>
<feature type="signal peptide" evidence="3">
    <location>
        <begin position="1"/>
        <end position="18"/>
    </location>
</feature>
<dbReference type="PROSITE" id="PS00028">
    <property type="entry name" value="ZINC_FINGER_C2H2_1"/>
    <property type="match status" value="3"/>
</dbReference>
<feature type="compositionally biased region" description="Basic residues" evidence="2">
    <location>
        <begin position="201"/>
        <end position="213"/>
    </location>
</feature>
<dbReference type="Pfam" id="PF13912">
    <property type="entry name" value="zf-C2H2_6"/>
    <property type="match status" value="3"/>
</dbReference>
<feature type="region of interest" description="Disordered" evidence="2">
    <location>
        <begin position="256"/>
        <end position="286"/>
    </location>
</feature>
<feature type="domain" description="C2H2-type" evidence="4">
    <location>
        <begin position="336"/>
        <end position="358"/>
    </location>
</feature>
<evidence type="ECO:0000256" key="3">
    <source>
        <dbReference type="SAM" id="SignalP"/>
    </source>
</evidence>
<evidence type="ECO:0000256" key="2">
    <source>
        <dbReference type="SAM" id="MobiDB-lite"/>
    </source>
</evidence>
<feature type="region of interest" description="Disordered" evidence="2">
    <location>
        <begin position="198"/>
        <end position="229"/>
    </location>
</feature>
<dbReference type="PANTHER" id="PTHR46326">
    <property type="entry name" value="ZINC FINGER PROTEIN ZAT1-RELATED"/>
    <property type="match status" value="1"/>
</dbReference>
<reference evidence="5 6" key="1">
    <citation type="submission" date="2023-10" db="EMBL/GenBank/DDBJ databases">
        <title>Chromosome-scale genome assembly provides insights into flower coloration mechanisms of Canna indica.</title>
        <authorList>
            <person name="Li C."/>
        </authorList>
    </citation>
    <scope>NUCLEOTIDE SEQUENCE [LARGE SCALE GENOMIC DNA]</scope>
    <source>
        <tissue evidence="5">Flower</tissue>
    </source>
</reference>
<dbReference type="Gene3D" id="3.30.160.60">
    <property type="entry name" value="Classic Zinc Finger"/>
    <property type="match status" value="1"/>
</dbReference>
<dbReference type="GO" id="GO:0008270">
    <property type="term" value="F:zinc ion binding"/>
    <property type="evidence" value="ECO:0007669"/>
    <property type="project" value="UniProtKB-KW"/>
</dbReference>
<dbReference type="SMART" id="SM00355">
    <property type="entry name" value="ZnF_C2H2"/>
    <property type="match status" value="3"/>
</dbReference>
<evidence type="ECO:0000313" key="5">
    <source>
        <dbReference type="EMBL" id="WOL07043.1"/>
    </source>
</evidence>
<dbReference type="InterPro" id="IPR013087">
    <property type="entry name" value="Znf_C2H2_type"/>
</dbReference>
<dbReference type="PROSITE" id="PS50157">
    <property type="entry name" value="ZINC_FINGER_C2H2_2"/>
    <property type="match status" value="3"/>
</dbReference>
<sequence>MAVATLALIAVAAAQIDGHFACVVSGPDEMRSSLDALSAEAGGVVELVSATPLISRISMKRDREMWDLINVYPESPKKYSCSWELKGIAYMDRYTCHLCFRRFPNGRALGGHMRSHFVPVAPPHLSGGSSASASSDVQPEMEEEVVEEAKEMGTCYGLRSNPRKSFRLVDPQFSSSFPAAEPAGSCVVVQDWESDIESPRAHRRRAKQPRRHAASQPEAEPVSSVSDATTEEDVALSLMMLSRNSWTAGEVNRPSYYSNDEEENEVVARRPAVRSHTPPPPRRGRTRYQCGVCKKVFRSYQALGGHRAGHKKAHGCVPTVEPQIYSEADSADAKVHECPFCFRVFSSGQALGGHKRSHLTSSVITTIDNSPVSRPRPPCPPPSISPVTGSSTKYVNSIGHIDLNLPAATDDDFELLAVSYMDFIANPTS</sequence>
<feature type="compositionally biased region" description="Pro residues" evidence="2">
    <location>
        <begin position="374"/>
        <end position="384"/>
    </location>
</feature>
<dbReference type="InterPro" id="IPR044303">
    <property type="entry name" value="ZAT1/4/9"/>
</dbReference>
<evidence type="ECO:0000313" key="6">
    <source>
        <dbReference type="Proteomes" id="UP001327560"/>
    </source>
</evidence>
<feature type="region of interest" description="Disordered" evidence="2">
    <location>
        <begin position="367"/>
        <end position="388"/>
    </location>
</feature>
<evidence type="ECO:0000256" key="1">
    <source>
        <dbReference type="PROSITE-ProRule" id="PRU00042"/>
    </source>
</evidence>
<keyword evidence="3" id="KW-0732">Signal</keyword>